<gene>
    <name evidence="7" type="primary">cmk2</name>
    <name evidence="6" type="synonym">cmk</name>
    <name evidence="7" type="ORF">AArcSl_3039</name>
</gene>
<proteinExistence type="inferred from homology"/>
<dbReference type="AlphaFoldDB" id="A0A343TNH8"/>
<evidence type="ECO:0000256" key="5">
    <source>
        <dbReference type="ARBA" id="ARBA00022840"/>
    </source>
</evidence>
<dbReference type="OrthoDB" id="31096at2157"/>
<keyword evidence="5 6" id="KW-0067">ATP-binding</keyword>
<name>A0A343TNH8_9EURY</name>
<dbReference type="Gene3D" id="3.40.50.300">
    <property type="entry name" value="P-loop containing nucleotide triphosphate hydrolases"/>
    <property type="match status" value="1"/>
</dbReference>
<evidence type="ECO:0000313" key="7">
    <source>
        <dbReference type="EMBL" id="AUX10650.1"/>
    </source>
</evidence>
<dbReference type="GO" id="GO:0006220">
    <property type="term" value="P:pyrimidine nucleotide metabolic process"/>
    <property type="evidence" value="ECO:0007669"/>
    <property type="project" value="UniProtKB-UniRule"/>
</dbReference>
<keyword evidence="8" id="KW-1185">Reference proteome</keyword>
<dbReference type="InterPro" id="IPR011892">
    <property type="entry name" value="Cyt_kin_arch"/>
</dbReference>
<organism evidence="7 8">
    <name type="scientific">Halalkaliarchaeum desulfuricum</name>
    <dbReference type="NCBI Taxonomy" id="2055893"/>
    <lineage>
        <taxon>Archaea</taxon>
        <taxon>Methanobacteriati</taxon>
        <taxon>Methanobacteriota</taxon>
        <taxon>Stenosarchaea group</taxon>
        <taxon>Halobacteria</taxon>
        <taxon>Halobacteriales</taxon>
        <taxon>Haloferacaceae</taxon>
        <taxon>Halalkaliarchaeum</taxon>
    </lineage>
</organism>
<evidence type="ECO:0000256" key="6">
    <source>
        <dbReference type="HAMAP-Rule" id="MF_00239"/>
    </source>
</evidence>
<dbReference type="GeneID" id="37879406"/>
<dbReference type="GO" id="GO:0005524">
    <property type="term" value="F:ATP binding"/>
    <property type="evidence" value="ECO:0007669"/>
    <property type="project" value="UniProtKB-UniRule"/>
</dbReference>
<comment type="catalytic activity">
    <reaction evidence="6">
        <text>dCMP + ATP = dCDP + ADP</text>
        <dbReference type="Rhea" id="RHEA:25094"/>
        <dbReference type="ChEBI" id="CHEBI:30616"/>
        <dbReference type="ChEBI" id="CHEBI:57566"/>
        <dbReference type="ChEBI" id="CHEBI:58593"/>
        <dbReference type="ChEBI" id="CHEBI:456216"/>
        <dbReference type="EC" id="2.7.4.25"/>
    </reaction>
</comment>
<dbReference type="NCBIfam" id="TIGR02173">
    <property type="entry name" value="cyt_kin_arch"/>
    <property type="match status" value="1"/>
</dbReference>
<dbReference type="GO" id="GO:0036431">
    <property type="term" value="F:dCMP kinase activity"/>
    <property type="evidence" value="ECO:0007669"/>
    <property type="project" value="RHEA"/>
</dbReference>
<sequence>MSPTDRSAERELDANLFITVSGPPGCGATTLCEGLSTALDCGWVSGGEVFRDIAKERDMSLSQLTARASESDELDRAIDRRLRTIAEKWGSTNKAFVLESRLAGWLAGNRADLRIWLDAPEEVRLERTRDREERGAEMQVREVIESQRYESYYGIDLSDRSIYDLVINTARWSPGGTLDIVLRAIEEYDSHVDEGAFPTPELEI</sequence>
<reference evidence="8" key="1">
    <citation type="submission" date="2017-11" db="EMBL/GenBank/DDBJ databases">
        <title>Phenotypic and genomic properties of facultatively anaerobic sulfur-reducing natronoarchaea from hypersaline soda lakes.</title>
        <authorList>
            <person name="Sorokin D.Y."/>
            <person name="Kublanov I.V."/>
            <person name="Roman P."/>
            <person name="Sinninghe Damste J.S."/>
            <person name="Golyshin P.N."/>
            <person name="Rojo D."/>
            <person name="Ciordia S."/>
            <person name="Mena M.D.C."/>
            <person name="Ferrer M."/>
            <person name="Messina E."/>
            <person name="Smedile F."/>
            <person name="La Spada G."/>
            <person name="La Cono V."/>
            <person name="Yakimov M.M."/>
        </authorList>
    </citation>
    <scope>NUCLEOTIDE SEQUENCE [LARGE SCALE GENOMIC DNA]</scope>
    <source>
        <strain evidence="8">AArc-Sl</strain>
    </source>
</reference>
<evidence type="ECO:0000313" key="8">
    <source>
        <dbReference type="Proteomes" id="UP000263012"/>
    </source>
</evidence>
<protein>
    <recommendedName>
        <fullName evidence="6">Cytidylate kinase</fullName>
        <shortName evidence="6">CK</shortName>
        <ecNumber evidence="6">2.7.4.25</ecNumber>
    </recommendedName>
    <alternativeName>
        <fullName evidence="6">Cytidine monophosphate kinase</fullName>
        <shortName evidence="6">CMP kinase</shortName>
    </alternativeName>
</protein>
<feature type="binding site" evidence="6">
    <location>
        <begin position="22"/>
        <end position="30"/>
    </location>
    <ligand>
        <name>ATP</name>
        <dbReference type="ChEBI" id="CHEBI:30616"/>
    </ligand>
</feature>
<keyword evidence="4 6" id="KW-0418">Kinase</keyword>
<evidence type="ECO:0000256" key="3">
    <source>
        <dbReference type="ARBA" id="ARBA00022741"/>
    </source>
</evidence>
<dbReference type="Proteomes" id="UP000263012">
    <property type="component" value="Chromosome"/>
</dbReference>
<comment type="similarity">
    <text evidence="6">Belongs to the cytidylate kinase family. Type 2 subfamily.</text>
</comment>
<dbReference type="GO" id="GO:0036430">
    <property type="term" value="F:CMP kinase activity"/>
    <property type="evidence" value="ECO:0007669"/>
    <property type="project" value="RHEA"/>
</dbReference>
<dbReference type="GO" id="GO:0005737">
    <property type="term" value="C:cytoplasm"/>
    <property type="evidence" value="ECO:0007669"/>
    <property type="project" value="UniProtKB-SubCell"/>
</dbReference>
<evidence type="ECO:0000256" key="1">
    <source>
        <dbReference type="ARBA" id="ARBA00022490"/>
    </source>
</evidence>
<comment type="catalytic activity">
    <reaction evidence="6">
        <text>CMP + ATP = CDP + ADP</text>
        <dbReference type="Rhea" id="RHEA:11600"/>
        <dbReference type="ChEBI" id="CHEBI:30616"/>
        <dbReference type="ChEBI" id="CHEBI:58069"/>
        <dbReference type="ChEBI" id="CHEBI:60377"/>
        <dbReference type="ChEBI" id="CHEBI:456216"/>
        <dbReference type="EC" id="2.7.4.25"/>
    </reaction>
</comment>
<keyword evidence="3 6" id="KW-0547">Nucleotide-binding</keyword>
<keyword evidence="2 6" id="KW-0808">Transferase</keyword>
<comment type="subcellular location">
    <subcellularLocation>
        <location evidence="6">Cytoplasm</location>
    </subcellularLocation>
</comment>
<dbReference type="KEGG" id="hdf:AArcSl_3039"/>
<evidence type="ECO:0000256" key="4">
    <source>
        <dbReference type="ARBA" id="ARBA00022777"/>
    </source>
</evidence>
<dbReference type="HAMAP" id="MF_00239">
    <property type="entry name" value="Cytidyl_kinase_type2"/>
    <property type="match status" value="1"/>
</dbReference>
<keyword evidence="1 6" id="KW-0963">Cytoplasm</keyword>
<accession>A0A343TNH8</accession>
<dbReference type="SUPFAM" id="SSF52540">
    <property type="entry name" value="P-loop containing nucleoside triphosphate hydrolases"/>
    <property type="match status" value="1"/>
</dbReference>
<dbReference type="EMBL" id="CP025066">
    <property type="protein sequence ID" value="AUX10650.1"/>
    <property type="molecule type" value="Genomic_DNA"/>
</dbReference>
<evidence type="ECO:0000256" key="2">
    <source>
        <dbReference type="ARBA" id="ARBA00022679"/>
    </source>
</evidence>
<dbReference type="RefSeq" id="WP_119821161.1">
    <property type="nucleotide sequence ID" value="NZ_CP025066.1"/>
</dbReference>
<dbReference type="Pfam" id="PF13238">
    <property type="entry name" value="AAA_18"/>
    <property type="match status" value="1"/>
</dbReference>
<dbReference type="InterPro" id="IPR027417">
    <property type="entry name" value="P-loop_NTPase"/>
</dbReference>
<dbReference type="EC" id="2.7.4.25" evidence="6"/>